<dbReference type="EMBL" id="BLQM01000216">
    <property type="protein sequence ID" value="GMH76114.1"/>
    <property type="molecule type" value="Genomic_DNA"/>
</dbReference>
<name>A0A9W7ECB0_9STRA</name>
<dbReference type="PANTHER" id="PTHR13720:SF33">
    <property type="entry name" value="HELP DOMAIN-CONTAINING PROTEIN"/>
    <property type="match status" value="1"/>
</dbReference>
<evidence type="ECO:0000313" key="9">
    <source>
        <dbReference type="Proteomes" id="UP001162640"/>
    </source>
</evidence>
<dbReference type="Pfam" id="PF23414">
    <property type="entry name" value="Beta-prop_EML_2"/>
    <property type="match status" value="3"/>
</dbReference>
<gene>
    <name evidence="8" type="ORF">TL16_g06976</name>
</gene>
<keyword evidence="4" id="KW-0106">Calcium</keyword>
<dbReference type="InterPro" id="IPR055442">
    <property type="entry name" value="Beta-prop_EML-like_2nd"/>
</dbReference>
<dbReference type="SMART" id="SM00320">
    <property type="entry name" value="WD40"/>
    <property type="match status" value="23"/>
</dbReference>
<evidence type="ECO:0000256" key="3">
    <source>
        <dbReference type="ARBA" id="ARBA00022737"/>
    </source>
</evidence>
<comment type="caution">
    <text evidence="8">The sequence shown here is derived from an EMBL/GenBank/DDBJ whole genome shotgun (WGS) entry which is preliminary data.</text>
</comment>
<evidence type="ECO:0000256" key="6">
    <source>
        <dbReference type="SAM" id="MobiDB-lite"/>
    </source>
</evidence>
<feature type="repeat" description="WD" evidence="5">
    <location>
        <begin position="2209"/>
        <end position="2241"/>
    </location>
</feature>
<dbReference type="InterPro" id="IPR050630">
    <property type="entry name" value="WD_repeat_EMAP"/>
</dbReference>
<dbReference type="Pfam" id="PF23409">
    <property type="entry name" value="Beta-prop_EML"/>
    <property type="match status" value="3"/>
</dbReference>
<evidence type="ECO:0000256" key="1">
    <source>
        <dbReference type="ARBA" id="ARBA00006489"/>
    </source>
</evidence>
<keyword evidence="3" id="KW-0677">Repeat</keyword>
<dbReference type="GO" id="GO:0008017">
    <property type="term" value="F:microtubule binding"/>
    <property type="evidence" value="ECO:0007669"/>
    <property type="project" value="TreeGrafter"/>
</dbReference>
<dbReference type="PROSITE" id="PS50294">
    <property type="entry name" value="WD_REPEATS_REGION"/>
    <property type="match status" value="2"/>
</dbReference>
<organism evidence="8 9">
    <name type="scientific">Triparma laevis f. inornata</name>
    <dbReference type="NCBI Taxonomy" id="1714386"/>
    <lineage>
        <taxon>Eukaryota</taxon>
        <taxon>Sar</taxon>
        <taxon>Stramenopiles</taxon>
        <taxon>Ochrophyta</taxon>
        <taxon>Bolidophyceae</taxon>
        <taxon>Parmales</taxon>
        <taxon>Triparmaceae</taxon>
        <taxon>Triparma</taxon>
    </lineage>
</organism>
<dbReference type="SUPFAM" id="SSF50998">
    <property type="entry name" value="Quinoprotein alcohol dehydrogenase-like"/>
    <property type="match status" value="2"/>
</dbReference>
<reference evidence="9" key="1">
    <citation type="journal article" date="2023" name="Commun. Biol.">
        <title>Genome analysis of Parmales, the sister group of diatoms, reveals the evolutionary specialization of diatoms from phago-mixotrophs to photoautotrophs.</title>
        <authorList>
            <person name="Ban H."/>
            <person name="Sato S."/>
            <person name="Yoshikawa S."/>
            <person name="Yamada K."/>
            <person name="Nakamura Y."/>
            <person name="Ichinomiya M."/>
            <person name="Sato N."/>
            <person name="Blanc-Mathieu R."/>
            <person name="Endo H."/>
            <person name="Kuwata A."/>
            <person name="Ogata H."/>
        </authorList>
    </citation>
    <scope>NUCLEOTIDE SEQUENCE [LARGE SCALE GENOMIC DNA]</scope>
</reference>
<dbReference type="PROSITE" id="PS50222">
    <property type="entry name" value="EF_HAND_2"/>
    <property type="match status" value="1"/>
</dbReference>
<dbReference type="InterPro" id="IPR005108">
    <property type="entry name" value="HELP"/>
</dbReference>
<accession>A0A9W7ECB0</accession>
<sequence>MGNSTSTWESICSDRKQIELHPHVTKFDNLKANHIEKIWRSFSSNAESCAVTQPELLIHLSCLRQWVLGGPGDIQSPEAKAAYELHVTNLFNHWTTSLNEEAKKANPTPDSIDFMELFNALVLTAKMGFEEKVEYMWQNLDLDCDNDIDLNEVTLGIKSIEGGIAKMRSDVPAPERRIIDLSTEWFGMLQSFSPGTPKVDFDSFISFCESPKHPALVIIQLYADAEGSIDVDSDVEREGNPNDNDCVEMDDGMDDIRGEDAEAELMAVKPYIKAIKEPSWYNHPLNPQSAPSSLNLDVIHGYRSFDCRNNLKFLMGGHQAMYFAAGVVVKVDVDTGKQHFYMEHTNDVMSMAVSRDVNGIQYVASGEIGAVPTINIFDAKTMQTVVSLKGFHKRGVHLLAFSKDGDNLFSVGLDDDHSIAVYSTKDGKLLASGKGNKQKVLHAVGSNFKNSDFCTVGVKHIDQWEVSGGTIKSTPISWGEGDPQNGLCAAFTDEKTIVVGTAKGDVFTFREGQYKEHVPTHDGAVNSLEVHPGGKIITGGKDGKVHIWEAGIKAKSTSIDMKHYATADQCHSTVVRAICIDLLTAGHNRGELWGIATHPTKLEYATVGDDMVLRIWDVATKTLRAKSCAVELKSMARCLAYSADGTKIAVGLGGGNKKDKAEGSFRVFNEEDLSVLHESKDCKQFVTDIKFSPDGKLMAVGGRDNSVFIYDVLSHFKKKAKFNKHNSHITHLDFSADSEYLQSTCGGLELLYSEVGKGQQIHNMKYIRDFEWDSWTLPFGWPVQGIWGSDSSGGDVNAVCRSKKGNALAVTDDMGLVKLYAFPCVHNNATGTEYRGHSSHVTNCKFTAGDAQLVTTGGGDNCVFQWTHDVDEDDDAEDADVPDEYSGGVVRAEKPEDDFADERGGGDEFMAVKPWIGAIKDPTGPPADVKDKMTTIMYEDLMAFSTCQNSLPLGRGKVPDDLHAKTLEAQAKARTAVNKSRRGGEGRDKGTPEDNDLNLHWIHGFSSQGDNRANVKYTAAGKIVYYAAGLGVIFDPEAKTQKFVYGHDDDITAMAMHPEGKIVATGQLGKKPTIVVWDAETGENLARITGFFRRGIMRLDFSTDGTTLIGVGSDDDHSIALYDWKSNKCKASSKGDKAKILDVKFVPNSTTEFVTVGVKHIKYWTIQGTNIAGKKGILGKKGKNQPFPCCAFMNNNLVVGCADGSIYTLVDRKVKTVTKMHLMAVNTMITTPDNQLVTGSKDGKVFFFDNTMNPNKSIFCKALMGDISIRPIIRSVSLRPDKARIVIGTEGSEIVEFDVEAGAMVGQCALINGHFKDELWGCASNPTKGEFATCGDDATLRVWNAKGNCLREANGMKRLNGMARAVCYSPDGLKIAIGMGGSVGKGRQKCDGEVKVFDAVTLKLVWEGRDSKEWIEDIRFSPDGKTLAVGSHDNAIYFYDVNKDYKMRARFKSHNSFITHLDFSKDSQFLQSNCGAYELLFCDVLTGKQIKSASDLRDVEWATNSCILGWGVQGIWGAGMDGSDINAAVRSGGGSVVVTTADDGMIRLYNWPCVDKKAQCEVGRGHSSHVANACWTCYDEFLVTAGGGDRCVFVWKHVIECDGEIEEFEERGGGDEFMAVKPYVGAIKDPTNPPPNNPAAPECTLEIEHVFGYNGCGTRYGANGEIVASVAALGLQLTSDGNGKWNQAYCQGHDDDIESFAISDDRAFFCTGQMGKKPVVKVWDSASCLLLATLESDALKRGIPAVGFSKDGTQICVVGNDDDHQHVVFTDKGGRWSKVEQTADGKGDKAKVLWCVHDGTQFVSGGFKFVKWFNMEGKNLKAKKGTFGKQKATIIPSGCVAGGKVFCSTADGAVYRFAGTKVDKGVIVTEGEKNACYCVAPNAAGDGLIAGSKDGNMILLSMDLEKTAYIQVGHGPIRSIDAKDNILLGCAEEILEVDGEGKMIGADPAMWTHSTGEVWGLGTLPGKDWFVSAGDDKKLKIWSVKEKRMLGGFDMPDMSRCLDMREDGTILAGLGGEHGRGKGKKNKNGKTMDGGYALLKMDQETLEIKLLKASMMCAEWVSDVKFGPDDQFGVGSHDNKVYVYKTEGEDAKKKGVCKKHNSYITHFDFSKDGKFIQSNCGGYELLFYGTEDCKQITSASSMKDVEWDTWTCILGWPVQEIWEGNMDGTDVNAVSVRGDKKYMALSDDFGQVRVYNYPVVTKGAKYVTGQGHSSHVTCVRWLTDETLVTSGGGDKSVIVWKDKFDSLKVAPIGVAQKPKRPRKRGVIFNVPNDDSVPENNALPCFPGCHFKIGQAVCFDAPRPFGLPSADAVFCSALPPAPIGSAATVVLCRIRIHHMTGAQLLSSAKRVLPGGVLSGTPSEAQPELAHEIFSPEMGRYSGRHSTTLTASMLPSTRPAFVVTGKVQLQKNFTMCVEQDGNRKDTVIDGKAVRGADEGRGLSMSPVGLIRNFVLEHFDTDEDQRKVYAERWLPLERACVKAGPEEGEKGEMTTTVAGKCERFFAQALDVSTREVLC</sequence>
<dbReference type="InterPro" id="IPR011992">
    <property type="entry name" value="EF-hand-dom_pair"/>
</dbReference>
<dbReference type="InterPro" id="IPR015943">
    <property type="entry name" value="WD40/YVTN_repeat-like_dom_sf"/>
</dbReference>
<feature type="compositionally biased region" description="Basic and acidic residues" evidence="6">
    <location>
        <begin position="982"/>
        <end position="992"/>
    </location>
</feature>
<dbReference type="FunFam" id="2.130.10.10:FF:000320">
    <property type="entry name" value="echinoderm microtubule-associated protein-like 6"/>
    <property type="match status" value="3"/>
</dbReference>
<dbReference type="Proteomes" id="UP001162640">
    <property type="component" value="Unassembled WGS sequence"/>
</dbReference>
<dbReference type="InterPro" id="IPR055439">
    <property type="entry name" value="Beta-prop_EML_1st"/>
</dbReference>
<dbReference type="InterPro" id="IPR018247">
    <property type="entry name" value="EF_Hand_1_Ca_BS"/>
</dbReference>
<feature type="domain" description="EF-hand" evidence="7">
    <location>
        <begin position="128"/>
        <end position="163"/>
    </location>
</feature>
<feature type="region of interest" description="Disordered" evidence="6">
    <location>
        <begin position="970"/>
        <end position="997"/>
    </location>
</feature>
<dbReference type="SUPFAM" id="SSF47473">
    <property type="entry name" value="EF-hand"/>
    <property type="match status" value="1"/>
</dbReference>
<dbReference type="PROSITE" id="PS00018">
    <property type="entry name" value="EF_HAND_1"/>
    <property type="match status" value="1"/>
</dbReference>
<evidence type="ECO:0000256" key="5">
    <source>
        <dbReference type="PROSITE-ProRule" id="PRU00221"/>
    </source>
</evidence>
<evidence type="ECO:0000259" key="7">
    <source>
        <dbReference type="PROSITE" id="PS50222"/>
    </source>
</evidence>
<dbReference type="Gene3D" id="1.10.238.10">
    <property type="entry name" value="EF-hand"/>
    <property type="match status" value="1"/>
</dbReference>
<dbReference type="PROSITE" id="PS50082">
    <property type="entry name" value="WD_REPEATS_2"/>
    <property type="match status" value="4"/>
</dbReference>
<evidence type="ECO:0000256" key="4">
    <source>
        <dbReference type="ARBA" id="ARBA00022837"/>
    </source>
</evidence>
<dbReference type="Pfam" id="PF03451">
    <property type="entry name" value="HELP"/>
    <property type="match status" value="2"/>
</dbReference>
<dbReference type="PANTHER" id="PTHR13720">
    <property type="entry name" value="WD-40 REPEAT PROTEIN"/>
    <property type="match status" value="1"/>
</dbReference>
<evidence type="ECO:0000256" key="2">
    <source>
        <dbReference type="ARBA" id="ARBA00022574"/>
    </source>
</evidence>
<dbReference type="InterPro" id="IPR001680">
    <property type="entry name" value="WD40_rpt"/>
</dbReference>
<keyword evidence="2 5" id="KW-0853">WD repeat</keyword>
<protein>
    <recommendedName>
        <fullName evidence="7">EF-hand domain-containing protein</fullName>
    </recommendedName>
</protein>
<dbReference type="InterPro" id="IPR011047">
    <property type="entry name" value="Quinoprotein_ADH-like_sf"/>
</dbReference>
<dbReference type="InterPro" id="IPR002048">
    <property type="entry name" value="EF_hand_dom"/>
</dbReference>
<feature type="repeat" description="WD" evidence="5">
    <location>
        <begin position="1415"/>
        <end position="1449"/>
    </location>
</feature>
<comment type="similarity">
    <text evidence="1">Belongs to the WD repeat EMAP family.</text>
</comment>
<dbReference type="InterPro" id="IPR036322">
    <property type="entry name" value="WD40_repeat_dom_sf"/>
</dbReference>
<dbReference type="SUPFAM" id="SSF50978">
    <property type="entry name" value="WD40 repeat-like"/>
    <property type="match status" value="3"/>
</dbReference>
<dbReference type="Gene3D" id="2.130.10.10">
    <property type="entry name" value="YVTN repeat-like/Quinoprotein amine dehydrogenase"/>
    <property type="match status" value="6"/>
</dbReference>
<dbReference type="GO" id="GO:0005509">
    <property type="term" value="F:calcium ion binding"/>
    <property type="evidence" value="ECO:0007669"/>
    <property type="project" value="InterPro"/>
</dbReference>
<proteinExistence type="inferred from homology"/>
<feature type="repeat" description="WD" evidence="5">
    <location>
        <begin position="518"/>
        <end position="549"/>
    </location>
</feature>
<feature type="repeat" description="WD" evidence="5">
    <location>
        <begin position="686"/>
        <end position="712"/>
    </location>
</feature>
<evidence type="ECO:0000313" key="8">
    <source>
        <dbReference type="EMBL" id="GMH76114.1"/>
    </source>
</evidence>